<dbReference type="InterPro" id="IPR001878">
    <property type="entry name" value="Znf_CCHC"/>
</dbReference>
<dbReference type="GO" id="GO:0003676">
    <property type="term" value="F:nucleic acid binding"/>
    <property type="evidence" value="ECO:0007669"/>
    <property type="project" value="InterPro"/>
</dbReference>
<dbReference type="PANTHER" id="PTHR46242:SF1">
    <property type="entry name" value="ZINC FINGER CCHC DOMAIN-CONTAINING PROTEIN 9"/>
    <property type="match status" value="1"/>
</dbReference>
<dbReference type="EMBL" id="SNRW01018242">
    <property type="protein sequence ID" value="KAA6367533.1"/>
    <property type="molecule type" value="Genomic_DNA"/>
</dbReference>
<dbReference type="InterPro" id="IPR036875">
    <property type="entry name" value="Znf_CCHC_sf"/>
</dbReference>
<evidence type="ECO:0000256" key="2">
    <source>
        <dbReference type="SAM" id="MobiDB-lite"/>
    </source>
</evidence>
<keyword evidence="1" id="KW-0863">Zinc-finger</keyword>
<feature type="domain" description="CCHC-type" evidence="3">
    <location>
        <begin position="39"/>
        <end position="53"/>
    </location>
</feature>
<dbReference type="Proteomes" id="UP000324800">
    <property type="component" value="Unassembled WGS sequence"/>
</dbReference>
<gene>
    <name evidence="4" type="ORF">EZS28_036941</name>
</gene>
<evidence type="ECO:0000313" key="5">
    <source>
        <dbReference type="Proteomes" id="UP000324800"/>
    </source>
</evidence>
<reference evidence="4 5" key="1">
    <citation type="submission" date="2019-03" db="EMBL/GenBank/DDBJ databases">
        <title>Single cell metagenomics reveals metabolic interactions within the superorganism composed of flagellate Streblomastix strix and complex community of Bacteroidetes bacteria on its surface.</title>
        <authorList>
            <person name="Treitli S.C."/>
            <person name="Kolisko M."/>
            <person name="Husnik F."/>
            <person name="Keeling P."/>
            <person name="Hampl V."/>
        </authorList>
    </citation>
    <scope>NUCLEOTIDE SEQUENCE [LARGE SCALE GENOMIC DNA]</scope>
    <source>
        <strain evidence="4">ST1C</strain>
    </source>
</reference>
<proteinExistence type="predicted"/>
<dbReference type="SUPFAM" id="SSF57756">
    <property type="entry name" value="Retrovirus zinc finger-like domains"/>
    <property type="match status" value="2"/>
</dbReference>
<dbReference type="GO" id="GO:0005730">
    <property type="term" value="C:nucleolus"/>
    <property type="evidence" value="ECO:0007669"/>
    <property type="project" value="TreeGrafter"/>
</dbReference>
<comment type="caution">
    <text evidence="4">The sequence shown here is derived from an EMBL/GenBank/DDBJ whole genome shotgun (WGS) entry which is preliminary data.</text>
</comment>
<sequence length="130" mass="14369">MVRRKSKPGPKKKQQQKQAYPQTPNENSVWQSKFRHKICFCCRKTGHMLTDCPLRLKSLKKSAQNMGITICFNCGDAGHPLSDCPSPKVGSGAQFAICFICKAKGHLSRDCPQNTHGIYVDGGACRLCGQ</sequence>
<dbReference type="PROSITE" id="PS50158">
    <property type="entry name" value="ZF_CCHC"/>
    <property type="match status" value="3"/>
</dbReference>
<evidence type="ECO:0000313" key="4">
    <source>
        <dbReference type="EMBL" id="KAA6367533.1"/>
    </source>
</evidence>
<dbReference type="InterPro" id="IPR042246">
    <property type="entry name" value="ZCCHC9"/>
</dbReference>
<dbReference type="SMART" id="SM00343">
    <property type="entry name" value="ZnF_C2HC"/>
    <property type="match status" value="3"/>
</dbReference>
<dbReference type="AlphaFoldDB" id="A0A5J4UBH4"/>
<dbReference type="PANTHER" id="PTHR46242">
    <property type="entry name" value="ZINC FINGER CCHC DOMAIN-CONTAINING PROTEIN 9 ZCCHC9"/>
    <property type="match status" value="1"/>
</dbReference>
<feature type="region of interest" description="Disordered" evidence="2">
    <location>
        <begin position="1"/>
        <end position="29"/>
    </location>
</feature>
<feature type="non-terminal residue" evidence="4">
    <location>
        <position position="130"/>
    </location>
</feature>
<dbReference type="Pfam" id="PF00098">
    <property type="entry name" value="zf-CCHC"/>
    <property type="match status" value="2"/>
</dbReference>
<feature type="domain" description="CCHC-type" evidence="3">
    <location>
        <begin position="71"/>
        <end position="86"/>
    </location>
</feature>
<dbReference type="GO" id="GO:0008270">
    <property type="term" value="F:zinc ion binding"/>
    <property type="evidence" value="ECO:0007669"/>
    <property type="project" value="UniProtKB-KW"/>
</dbReference>
<dbReference type="OrthoDB" id="3863715at2759"/>
<feature type="compositionally biased region" description="Basic residues" evidence="2">
    <location>
        <begin position="1"/>
        <end position="15"/>
    </location>
</feature>
<organism evidence="4 5">
    <name type="scientific">Streblomastix strix</name>
    <dbReference type="NCBI Taxonomy" id="222440"/>
    <lineage>
        <taxon>Eukaryota</taxon>
        <taxon>Metamonada</taxon>
        <taxon>Preaxostyla</taxon>
        <taxon>Oxymonadida</taxon>
        <taxon>Streblomastigidae</taxon>
        <taxon>Streblomastix</taxon>
    </lineage>
</organism>
<dbReference type="Gene3D" id="4.10.60.10">
    <property type="entry name" value="Zinc finger, CCHC-type"/>
    <property type="match status" value="2"/>
</dbReference>
<keyword evidence="1" id="KW-0862">Zinc</keyword>
<keyword evidence="1" id="KW-0479">Metal-binding</keyword>
<evidence type="ECO:0000256" key="1">
    <source>
        <dbReference type="PROSITE-ProRule" id="PRU00047"/>
    </source>
</evidence>
<protein>
    <submittedName>
        <fullName evidence="4">Putative Cold shock protein 1</fullName>
    </submittedName>
</protein>
<feature type="domain" description="CCHC-type" evidence="3">
    <location>
        <begin position="98"/>
        <end position="113"/>
    </location>
</feature>
<name>A0A5J4UBH4_9EUKA</name>
<evidence type="ECO:0000259" key="3">
    <source>
        <dbReference type="PROSITE" id="PS50158"/>
    </source>
</evidence>
<accession>A0A5J4UBH4</accession>